<evidence type="ECO:0000256" key="8">
    <source>
        <dbReference type="ARBA" id="ARBA00022840"/>
    </source>
</evidence>
<feature type="domain" description="PDZ" evidence="10">
    <location>
        <begin position="1"/>
        <end position="50"/>
    </location>
</feature>
<dbReference type="InterPro" id="IPR028923">
    <property type="entry name" value="SAICAR_synt/ADE2_N"/>
</dbReference>
<name>A0ABQ5KHJ4_9EUKA</name>
<proteinExistence type="inferred from homology"/>
<keyword evidence="6" id="KW-0378">Hydrolase</keyword>
<keyword evidence="5" id="KW-0658">Purine biosynthesis</keyword>
<comment type="similarity">
    <text evidence="1">Belongs to the peptidase S41A family.</text>
</comment>
<evidence type="ECO:0000256" key="6">
    <source>
        <dbReference type="ARBA" id="ARBA00022801"/>
    </source>
</evidence>
<dbReference type="NCBIfam" id="TIGR00225">
    <property type="entry name" value="prc"/>
    <property type="match status" value="1"/>
</dbReference>
<dbReference type="Pfam" id="PF03572">
    <property type="entry name" value="Peptidase_S41"/>
    <property type="match status" value="1"/>
</dbReference>
<dbReference type="CDD" id="cd07560">
    <property type="entry name" value="Peptidase_S41_CPP"/>
    <property type="match status" value="1"/>
</dbReference>
<evidence type="ECO:0000256" key="5">
    <source>
        <dbReference type="ARBA" id="ARBA00022755"/>
    </source>
</evidence>
<feature type="region of interest" description="Disordered" evidence="9">
    <location>
        <begin position="281"/>
        <end position="303"/>
    </location>
</feature>
<feature type="non-terminal residue" evidence="11">
    <location>
        <position position="1"/>
    </location>
</feature>
<gene>
    <name evidence="11" type="ORF">ADUPG1_006272</name>
</gene>
<dbReference type="InterPro" id="IPR004447">
    <property type="entry name" value="Peptidase_S41A"/>
</dbReference>
<dbReference type="PANTHER" id="PTHR32060:SF30">
    <property type="entry name" value="CARBOXY-TERMINAL PROCESSING PROTEASE CTPA"/>
    <property type="match status" value="1"/>
</dbReference>
<evidence type="ECO:0000259" key="10">
    <source>
        <dbReference type="PROSITE" id="PS50106"/>
    </source>
</evidence>
<dbReference type="CDD" id="cd06782">
    <property type="entry name" value="cpPDZ_CPP-like"/>
    <property type="match status" value="1"/>
</dbReference>
<dbReference type="InterPro" id="IPR029045">
    <property type="entry name" value="ClpP/crotonase-like_dom_sf"/>
</dbReference>
<evidence type="ECO:0000256" key="7">
    <source>
        <dbReference type="ARBA" id="ARBA00022825"/>
    </source>
</evidence>
<dbReference type="PANTHER" id="PTHR32060">
    <property type="entry name" value="TAIL-SPECIFIC PROTEASE"/>
    <property type="match status" value="1"/>
</dbReference>
<comment type="caution">
    <text evidence="11">The sequence shown here is derived from an EMBL/GenBank/DDBJ whole genome shotgun (WGS) entry which is preliminary data.</text>
</comment>
<dbReference type="Pfam" id="PF17820">
    <property type="entry name" value="PDZ_6"/>
    <property type="match status" value="1"/>
</dbReference>
<dbReference type="Gene3D" id="2.30.42.10">
    <property type="match status" value="1"/>
</dbReference>
<dbReference type="Gene3D" id="3.90.226.10">
    <property type="entry name" value="2-enoyl-CoA Hydratase, Chain A, domain 1"/>
    <property type="match status" value="1"/>
</dbReference>
<dbReference type="InterPro" id="IPR041489">
    <property type="entry name" value="PDZ_6"/>
</dbReference>
<evidence type="ECO:0000256" key="1">
    <source>
        <dbReference type="ARBA" id="ARBA00009179"/>
    </source>
</evidence>
<evidence type="ECO:0000256" key="3">
    <source>
        <dbReference type="ARBA" id="ARBA00022670"/>
    </source>
</evidence>
<feature type="non-terminal residue" evidence="11">
    <location>
        <position position="568"/>
    </location>
</feature>
<evidence type="ECO:0000313" key="12">
    <source>
        <dbReference type="Proteomes" id="UP001057375"/>
    </source>
</evidence>
<evidence type="ECO:0000313" key="11">
    <source>
        <dbReference type="EMBL" id="GKT31976.1"/>
    </source>
</evidence>
<evidence type="ECO:0000256" key="9">
    <source>
        <dbReference type="SAM" id="MobiDB-lite"/>
    </source>
</evidence>
<dbReference type="SUPFAM" id="SSF56104">
    <property type="entry name" value="SAICAR synthase-like"/>
    <property type="match status" value="1"/>
</dbReference>
<keyword evidence="4" id="KW-0547">Nucleotide-binding</keyword>
<dbReference type="Pfam" id="PF01259">
    <property type="entry name" value="SAICAR_synt"/>
    <property type="match status" value="1"/>
</dbReference>
<accession>A0ABQ5KHJ4</accession>
<evidence type="ECO:0000256" key="4">
    <source>
        <dbReference type="ARBA" id="ARBA00022741"/>
    </source>
</evidence>
<dbReference type="EMBL" id="BQXS01009805">
    <property type="protein sequence ID" value="GKT31976.1"/>
    <property type="molecule type" value="Genomic_DNA"/>
</dbReference>
<dbReference type="SUPFAM" id="SSF52096">
    <property type="entry name" value="ClpP/crotonase"/>
    <property type="match status" value="1"/>
</dbReference>
<dbReference type="Proteomes" id="UP001057375">
    <property type="component" value="Unassembled WGS sequence"/>
</dbReference>
<keyword evidence="7" id="KW-0720">Serine protease</keyword>
<keyword evidence="8" id="KW-0067">ATP-binding</keyword>
<protein>
    <submittedName>
        <fullName evidence="11">C-terminal-processing peptidase S41A like protein</fullName>
    </submittedName>
</protein>
<keyword evidence="12" id="KW-1185">Reference proteome</keyword>
<keyword evidence="2" id="KW-0436">Ligase</keyword>
<dbReference type="SMART" id="SM00228">
    <property type="entry name" value="PDZ"/>
    <property type="match status" value="1"/>
</dbReference>
<organism evidence="11 12">
    <name type="scientific">Aduncisulcus paluster</name>
    <dbReference type="NCBI Taxonomy" id="2918883"/>
    <lineage>
        <taxon>Eukaryota</taxon>
        <taxon>Metamonada</taxon>
        <taxon>Carpediemonas-like organisms</taxon>
        <taxon>Aduncisulcus</taxon>
    </lineage>
</organism>
<dbReference type="PROSITE" id="PS50106">
    <property type="entry name" value="PDZ"/>
    <property type="match status" value="1"/>
</dbReference>
<dbReference type="Gene3D" id="3.30.470.20">
    <property type="entry name" value="ATP-grasp fold, B domain"/>
    <property type="match status" value="1"/>
</dbReference>
<dbReference type="SUPFAM" id="SSF50156">
    <property type="entry name" value="PDZ domain-like"/>
    <property type="match status" value="1"/>
</dbReference>
<dbReference type="InterPro" id="IPR036034">
    <property type="entry name" value="PDZ_sf"/>
</dbReference>
<sequence length="568" mass="63061">GQRDGALTIISPIDDTPAYKAGVKSGDIIIKIDDASSINMSLSDAIDIMRGKPGTPITITVVRKGVQEPIEINIVRDIIKIQSVYAKTINDDILYLRISSFMDMKVASELKKYIKQYEKTTKGIVLDLRNNPGGQLGQAIDTTNIFVDKGIIVSQKGKDDNENEEFEATSSTTLTDVPMVVLVNGGSASASEIVSGALQDLKRAVIIGETTFGKGSVQRIIPINDDGSEAIKLTIAKYYLPSGRTIQAKGIVPDITVFPGKVLTQEKSSFKLKESNMRKHLEGELEKVTDDSKKEDKKETKKEDKTIITKEMIMEDNQLKAEIDGKGIYQTAISNNGAAFAREMGIKTAILDENVDSSLEIAPRCQMMELCKPLEAEIDGEVVQFEFIFRNYLTGSLYEACQNGNDPYGLELSSDLNQWHKFETPIFTPTTKGVKDIPLNSAKVREVFPEIITTLEKLFKEFTQFAQDSGIVVVDTKFEAFVDSDGKWVLGDEILTPESSRFIAKKDFDNGDFISMDKQILRDFGKKDNWKEKAKELSSKEKLEVVVPDSIKNGILDGYKIILESLQR</sequence>
<evidence type="ECO:0000256" key="2">
    <source>
        <dbReference type="ARBA" id="ARBA00022598"/>
    </source>
</evidence>
<reference evidence="11" key="1">
    <citation type="submission" date="2022-03" db="EMBL/GenBank/DDBJ databases">
        <title>Draft genome sequence of Aduncisulcus paluster, a free-living microaerophilic Fornicata.</title>
        <authorList>
            <person name="Yuyama I."/>
            <person name="Kume K."/>
            <person name="Tamura T."/>
            <person name="Inagaki Y."/>
            <person name="Hashimoto T."/>
        </authorList>
    </citation>
    <scope>NUCLEOTIDE SEQUENCE</scope>
    <source>
        <strain evidence="11">NY0171</strain>
    </source>
</reference>
<dbReference type="InterPro" id="IPR005151">
    <property type="entry name" value="Tail-specific_protease"/>
</dbReference>
<dbReference type="SMART" id="SM00245">
    <property type="entry name" value="TSPc"/>
    <property type="match status" value="1"/>
</dbReference>
<keyword evidence="3" id="KW-0645">Protease</keyword>
<dbReference type="InterPro" id="IPR001478">
    <property type="entry name" value="PDZ"/>
</dbReference>